<keyword evidence="2" id="KW-1185">Reference proteome</keyword>
<reference evidence="1" key="1">
    <citation type="journal article" date="2019" name="bioRxiv">
        <title>The Genome of the Zebra Mussel, Dreissena polymorpha: A Resource for Invasive Species Research.</title>
        <authorList>
            <person name="McCartney M.A."/>
            <person name="Auch B."/>
            <person name="Kono T."/>
            <person name="Mallez S."/>
            <person name="Zhang Y."/>
            <person name="Obille A."/>
            <person name="Becker A."/>
            <person name="Abrahante J.E."/>
            <person name="Garbe J."/>
            <person name="Badalamenti J.P."/>
            <person name="Herman A."/>
            <person name="Mangelson H."/>
            <person name="Liachko I."/>
            <person name="Sullivan S."/>
            <person name="Sone E.D."/>
            <person name="Koren S."/>
            <person name="Silverstein K.A.T."/>
            <person name="Beckman K.B."/>
            <person name="Gohl D.M."/>
        </authorList>
    </citation>
    <scope>NUCLEOTIDE SEQUENCE</scope>
    <source>
        <strain evidence="1">Duluth1</strain>
        <tissue evidence="1">Whole animal</tissue>
    </source>
</reference>
<reference evidence="1" key="2">
    <citation type="submission" date="2020-11" db="EMBL/GenBank/DDBJ databases">
        <authorList>
            <person name="McCartney M.A."/>
            <person name="Auch B."/>
            <person name="Kono T."/>
            <person name="Mallez S."/>
            <person name="Becker A."/>
            <person name="Gohl D.M."/>
            <person name="Silverstein K.A.T."/>
            <person name="Koren S."/>
            <person name="Bechman K.B."/>
            <person name="Herman A."/>
            <person name="Abrahante J.E."/>
            <person name="Garbe J."/>
        </authorList>
    </citation>
    <scope>NUCLEOTIDE SEQUENCE</scope>
    <source>
        <strain evidence="1">Duluth1</strain>
        <tissue evidence="1">Whole animal</tissue>
    </source>
</reference>
<comment type="caution">
    <text evidence="1">The sequence shown here is derived from an EMBL/GenBank/DDBJ whole genome shotgun (WGS) entry which is preliminary data.</text>
</comment>
<dbReference type="EMBL" id="JAIWYP010000012">
    <property type="protein sequence ID" value="KAH3728959.1"/>
    <property type="molecule type" value="Genomic_DNA"/>
</dbReference>
<protein>
    <submittedName>
        <fullName evidence="1">Uncharacterized protein</fullName>
    </submittedName>
</protein>
<sequence length="73" mass="8026">MFFSGTTSQGKDVVVGQLRAASLGFLIRQVNSLTRQEYDLDDLGLLDDSHMTKQAVMETVEDFCIPPFSVAKG</sequence>
<name>A0A9D4CP05_DREPO</name>
<evidence type="ECO:0000313" key="2">
    <source>
        <dbReference type="Proteomes" id="UP000828390"/>
    </source>
</evidence>
<dbReference type="AlphaFoldDB" id="A0A9D4CP05"/>
<gene>
    <name evidence="1" type="ORF">DPMN_054922</name>
</gene>
<organism evidence="1 2">
    <name type="scientific">Dreissena polymorpha</name>
    <name type="common">Zebra mussel</name>
    <name type="synonym">Mytilus polymorpha</name>
    <dbReference type="NCBI Taxonomy" id="45954"/>
    <lineage>
        <taxon>Eukaryota</taxon>
        <taxon>Metazoa</taxon>
        <taxon>Spiralia</taxon>
        <taxon>Lophotrochozoa</taxon>
        <taxon>Mollusca</taxon>
        <taxon>Bivalvia</taxon>
        <taxon>Autobranchia</taxon>
        <taxon>Heteroconchia</taxon>
        <taxon>Euheterodonta</taxon>
        <taxon>Imparidentia</taxon>
        <taxon>Neoheterodontei</taxon>
        <taxon>Myida</taxon>
        <taxon>Dreissenoidea</taxon>
        <taxon>Dreissenidae</taxon>
        <taxon>Dreissena</taxon>
    </lineage>
</organism>
<evidence type="ECO:0000313" key="1">
    <source>
        <dbReference type="EMBL" id="KAH3728959.1"/>
    </source>
</evidence>
<accession>A0A9D4CP05</accession>
<dbReference type="Proteomes" id="UP000828390">
    <property type="component" value="Unassembled WGS sequence"/>
</dbReference>
<proteinExistence type="predicted"/>